<dbReference type="EMBL" id="MU273468">
    <property type="protein sequence ID" value="KAI0036772.1"/>
    <property type="molecule type" value="Genomic_DNA"/>
</dbReference>
<reference evidence="1" key="2">
    <citation type="journal article" date="2022" name="New Phytol.">
        <title>Evolutionary transition to the ectomycorrhizal habit in the genomes of a hyperdiverse lineage of mushroom-forming fungi.</title>
        <authorList>
            <person name="Looney B."/>
            <person name="Miyauchi S."/>
            <person name="Morin E."/>
            <person name="Drula E."/>
            <person name="Courty P.E."/>
            <person name="Kohler A."/>
            <person name="Kuo A."/>
            <person name="LaButti K."/>
            <person name="Pangilinan J."/>
            <person name="Lipzen A."/>
            <person name="Riley R."/>
            <person name="Andreopoulos W."/>
            <person name="He G."/>
            <person name="Johnson J."/>
            <person name="Nolan M."/>
            <person name="Tritt A."/>
            <person name="Barry K.W."/>
            <person name="Grigoriev I.V."/>
            <person name="Nagy L.G."/>
            <person name="Hibbett D."/>
            <person name="Henrissat B."/>
            <person name="Matheny P.B."/>
            <person name="Labbe J."/>
            <person name="Martin F.M."/>
        </authorList>
    </citation>
    <scope>NUCLEOTIDE SEQUENCE</scope>
    <source>
        <strain evidence="1">EC-137</strain>
    </source>
</reference>
<feature type="non-terminal residue" evidence="1">
    <location>
        <position position="232"/>
    </location>
</feature>
<dbReference type="Proteomes" id="UP000814128">
    <property type="component" value="Unassembled WGS sequence"/>
</dbReference>
<evidence type="ECO:0000313" key="1">
    <source>
        <dbReference type="EMBL" id="KAI0036772.1"/>
    </source>
</evidence>
<organism evidence="1 2">
    <name type="scientific">Vararia minispora EC-137</name>
    <dbReference type="NCBI Taxonomy" id="1314806"/>
    <lineage>
        <taxon>Eukaryota</taxon>
        <taxon>Fungi</taxon>
        <taxon>Dikarya</taxon>
        <taxon>Basidiomycota</taxon>
        <taxon>Agaricomycotina</taxon>
        <taxon>Agaricomycetes</taxon>
        <taxon>Russulales</taxon>
        <taxon>Lachnocladiaceae</taxon>
        <taxon>Vararia</taxon>
    </lineage>
</organism>
<keyword evidence="2" id="KW-1185">Reference proteome</keyword>
<sequence length="232" mass="25644">SGAFYALDGASGFKRDFSVDDPSSVYAVHQRVPLWALYLICLVAPIVLQWFISIFTIRSWLDVHHSTLGVLLSLAITGVITQFMKITAGRPRPDLLNRCGVVIGTVDPPYGLSAVAICTQTNGRILEDGFRSFPSGHSSLSFAGLAFLSFYLAGKLRLFQRPVRGHALKAWICVAPLCGAALVAITRTMDYRHHWQDVFVGGALGFVVAYFSYRLYYPPLTAKFSHRPYGPR</sequence>
<gene>
    <name evidence="1" type="ORF">K488DRAFT_16081</name>
</gene>
<feature type="non-terminal residue" evidence="1">
    <location>
        <position position="1"/>
    </location>
</feature>
<protein>
    <submittedName>
        <fullName evidence="1">Phosphatidic acid phosphatase type 2/haloperoxidase</fullName>
    </submittedName>
</protein>
<evidence type="ECO:0000313" key="2">
    <source>
        <dbReference type="Proteomes" id="UP000814128"/>
    </source>
</evidence>
<reference evidence="1" key="1">
    <citation type="submission" date="2021-02" db="EMBL/GenBank/DDBJ databases">
        <authorList>
            <consortium name="DOE Joint Genome Institute"/>
            <person name="Ahrendt S."/>
            <person name="Looney B.P."/>
            <person name="Miyauchi S."/>
            <person name="Morin E."/>
            <person name="Drula E."/>
            <person name="Courty P.E."/>
            <person name="Chicoki N."/>
            <person name="Fauchery L."/>
            <person name="Kohler A."/>
            <person name="Kuo A."/>
            <person name="Labutti K."/>
            <person name="Pangilinan J."/>
            <person name="Lipzen A."/>
            <person name="Riley R."/>
            <person name="Andreopoulos W."/>
            <person name="He G."/>
            <person name="Johnson J."/>
            <person name="Barry K.W."/>
            <person name="Grigoriev I.V."/>
            <person name="Nagy L."/>
            <person name="Hibbett D."/>
            <person name="Henrissat B."/>
            <person name="Matheny P.B."/>
            <person name="Labbe J."/>
            <person name="Martin F."/>
        </authorList>
    </citation>
    <scope>NUCLEOTIDE SEQUENCE</scope>
    <source>
        <strain evidence="1">EC-137</strain>
    </source>
</reference>
<comment type="caution">
    <text evidence="1">The sequence shown here is derived from an EMBL/GenBank/DDBJ whole genome shotgun (WGS) entry which is preliminary data.</text>
</comment>
<proteinExistence type="predicted"/>
<name>A0ACB8QYX1_9AGAM</name>
<accession>A0ACB8QYX1</accession>